<dbReference type="RefSeq" id="XP_022482498.1">
    <property type="nucleotide sequence ID" value="XM_022637641.1"/>
</dbReference>
<evidence type="ECO:0000313" key="2">
    <source>
        <dbReference type="Proteomes" id="UP000177622"/>
    </source>
</evidence>
<accession>A0A1F5L286</accession>
<proteinExistence type="predicted"/>
<reference evidence="1 2" key="1">
    <citation type="journal article" date="2016" name="Sci. Rep.">
        <title>Penicillium arizonense, a new, genome sequenced fungal species, reveals a high chemical diversity in secreted metabolites.</title>
        <authorList>
            <person name="Grijseels S."/>
            <person name="Nielsen J.C."/>
            <person name="Randelovic M."/>
            <person name="Nielsen J."/>
            <person name="Nielsen K.F."/>
            <person name="Workman M."/>
            <person name="Frisvad J.C."/>
        </authorList>
    </citation>
    <scope>NUCLEOTIDE SEQUENCE [LARGE SCALE GENOMIC DNA]</scope>
    <source>
        <strain evidence="1 2">CBS 141311</strain>
    </source>
</reference>
<dbReference type="Proteomes" id="UP000177622">
    <property type="component" value="Unassembled WGS sequence"/>
</dbReference>
<gene>
    <name evidence="1" type="ORF">PENARI_c073G06170</name>
</gene>
<keyword evidence="2" id="KW-1185">Reference proteome</keyword>
<sequence>MDTNSTPLSSTVPTPFHPYWAWATQENAGSQPVPSIQFYGPQTYPQQSVNLTDLPQKGHEAPDPELLDGQTLQRNPENWRFPRFPESNPSIPWTNERGFLSSRSILRTQHVQSYLSFESYNSNAIAASFVRSNLNSTNATEINMRPCGGDSPAYCERRQVLNLKDRQTEYFMLPVLPTSPNSYYQPSDLPVMSGREERRYTQPSHLDHTKRSEAYALTPIEATKHAPGQPSSQFDKTDEEYPCHVGESRMNDDIFCQIIDANLTQAGPQADLKRFHFYLKWQQFTFTNGIWK</sequence>
<dbReference type="EMBL" id="LXJU01000073">
    <property type="protein sequence ID" value="OGE47031.1"/>
    <property type="molecule type" value="Genomic_DNA"/>
</dbReference>
<dbReference type="GeneID" id="34582375"/>
<organism evidence="1 2">
    <name type="scientific">Penicillium arizonense</name>
    <dbReference type="NCBI Taxonomy" id="1835702"/>
    <lineage>
        <taxon>Eukaryota</taxon>
        <taxon>Fungi</taxon>
        <taxon>Dikarya</taxon>
        <taxon>Ascomycota</taxon>
        <taxon>Pezizomycotina</taxon>
        <taxon>Eurotiomycetes</taxon>
        <taxon>Eurotiomycetidae</taxon>
        <taxon>Eurotiales</taxon>
        <taxon>Aspergillaceae</taxon>
        <taxon>Penicillium</taxon>
    </lineage>
</organism>
<dbReference type="AlphaFoldDB" id="A0A1F5L286"/>
<evidence type="ECO:0000313" key="1">
    <source>
        <dbReference type="EMBL" id="OGE47031.1"/>
    </source>
</evidence>
<comment type="caution">
    <text evidence="1">The sequence shown here is derived from an EMBL/GenBank/DDBJ whole genome shotgun (WGS) entry which is preliminary data.</text>
</comment>
<protein>
    <submittedName>
        <fullName evidence="1">Uncharacterized protein</fullName>
    </submittedName>
</protein>
<name>A0A1F5L286_PENAI</name>